<dbReference type="Proteomes" id="UP000233551">
    <property type="component" value="Unassembled WGS sequence"/>
</dbReference>
<name>A0A2I0IS59_PUNGR</name>
<protein>
    <submittedName>
        <fullName evidence="1">Uncharacterized protein</fullName>
    </submittedName>
</protein>
<sequence length="107" mass="11463">MEQNFALRAAALQIYICIEFGSWLETNGNFRPSEASTTFLIVAAKGYIKKKKFKQNAATAWGPMAAPRPLIGLRAEAPTSLHGGECARRLQLRASGNGRSDLAPGGG</sequence>
<reference evidence="1 2" key="1">
    <citation type="submission" date="2017-11" db="EMBL/GenBank/DDBJ databases">
        <title>De-novo sequencing of pomegranate (Punica granatum L.) genome.</title>
        <authorList>
            <person name="Akparov Z."/>
            <person name="Amiraslanov A."/>
            <person name="Hajiyeva S."/>
            <person name="Abbasov M."/>
            <person name="Kaur K."/>
            <person name="Hamwieh A."/>
            <person name="Solovyev V."/>
            <person name="Salamov A."/>
            <person name="Braich B."/>
            <person name="Kosarev P."/>
            <person name="Mahmoud A."/>
            <person name="Hajiyev E."/>
            <person name="Babayeva S."/>
            <person name="Izzatullayeva V."/>
            <person name="Mammadov A."/>
            <person name="Mammadov A."/>
            <person name="Sharifova S."/>
            <person name="Ojaghi J."/>
            <person name="Eynullazada K."/>
            <person name="Bayramov B."/>
            <person name="Abdulazimova A."/>
            <person name="Shahmuradov I."/>
        </authorList>
    </citation>
    <scope>NUCLEOTIDE SEQUENCE [LARGE SCALE GENOMIC DNA]</scope>
    <source>
        <strain evidence="2">cv. AG2017</strain>
        <tissue evidence="1">Leaf</tissue>
    </source>
</reference>
<evidence type="ECO:0000313" key="2">
    <source>
        <dbReference type="Proteomes" id="UP000233551"/>
    </source>
</evidence>
<comment type="caution">
    <text evidence="1">The sequence shown here is derived from an EMBL/GenBank/DDBJ whole genome shotgun (WGS) entry which is preliminary data.</text>
</comment>
<organism evidence="1 2">
    <name type="scientific">Punica granatum</name>
    <name type="common">Pomegranate</name>
    <dbReference type="NCBI Taxonomy" id="22663"/>
    <lineage>
        <taxon>Eukaryota</taxon>
        <taxon>Viridiplantae</taxon>
        <taxon>Streptophyta</taxon>
        <taxon>Embryophyta</taxon>
        <taxon>Tracheophyta</taxon>
        <taxon>Spermatophyta</taxon>
        <taxon>Magnoliopsida</taxon>
        <taxon>eudicotyledons</taxon>
        <taxon>Gunneridae</taxon>
        <taxon>Pentapetalae</taxon>
        <taxon>rosids</taxon>
        <taxon>malvids</taxon>
        <taxon>Myrtales</taxon>
        <taxon>Lythraceae</taxon>
        <taxon>Punica</taxon>
    </lineage>
</organism>
<dbReference type="EMBL" id="PGOL01002599">
    <property type="protein sequence ID" value="PKI46573.1"/>
    <property type="molecule type" value="Genomic_DNA"/>
</dbReference>
<accession>A0A2I0IS59</accession>
<evidence type="ECO:0000313" key="1">
    <source>
        <dbReference type="EMBL" id="PKI46573.1"/>
    </source>
</evidence>
<dbReference type="AlphaFoldDB" id="A0A2I0IS59"/>
<proteinExistence type="predicted"/>
<keyword evidence="2" id="KW-1185">Reference proteome</keyword>
<gene>
    <name evidence="1" type="ORF">CRG98_032915</name>
</gene>